<name>A0A1I2HE55_9BACT</name>
<dbReference type="Proteomes" id="UP000199400">
    <property type="component" value="Unassembled WGS sequence"/>
</dbReference>
<protein>
    <submittedName>
        <fullName evidence="1">Uncharacterized protein</fullName>
    </submittedName>
</protein>
<dbReference type="EMBL" id="FOMX01000040">
    <property type="protein sequence ID" value="SFF27016.1"/>
    <property type="molecule type" value="Genomic_DNA"/>
</dbReference>
<sequence length="95" mass="10100">MWIWVAPDPGSVVAEMVGVLAREPARLDAWLDAEARNAREFRVGLDLAGLQQSRDATLRALFREVLGDLPAAARTAVAAALERPGDLPAQPLGAA</sequence>
<proteinExistence type="predicted"/>
<accession>A0A1I2HE55</accession>
<dbReference type="AlphaFoldDB" id="A0A1I2HE55"/>
<dbReference type="STRING" id="54.SAMN02745121_07856"/>
<keyword evidence="2" id="KW-1185">Reference proteome</keyword>
<organism evidence="1 2">
    <name type="scientific">Nannocystis exedens</name>
    <dbReference type="NCBI Taxonomy" id="54"/>
    <lineage>
        <taxon>Bacteria</taxon>
        <taxon>Pseudomonadati</taxon>
        <taxon>Myxococcota</taxon>
        <taxon>Polyangia</taxon>
        <taxon>Nannocystales</taxon>
        <taxon>Nannocystaceae</taxon>
        <taxon>Nannocystis</taxon>
    </lineage>
</organism>
<evidence type="ECO:0000313" key="1">
    <source>
        <dbReference type="EMBL" id="SFF27016.1"/>
    </source>
</evidence>
<gene>
    <name evidence="1" type="ORF">SAMN02745121_07856</name>
</gene>
<evidence type="ECO:0000313" key="2">
    <source>
        <dbReference type="Proteomes" id="UP000199400"/>
    </source>
</evidence>
<reference evidence="2" key="1">
    <citation type="submission" date="2016-10" db="EMBL/GenBank/DDBJ databases">
        <authorList>
            <person name="Varghese N."/>
            <person name="Submissions S."/>
        </authorList>
    </citation>
    <scope>NUCLEOTIDE SEQUENCE [LARGE SCALE GENOMIC DNA]</scope>
    <source>
        <strain evidence="2">ATCC 25963</strain>
    </source>
</reference>